<evidence type="ECO:0000313" key="3">
    <source>
        <dbReference type="EMBL" id="CAB4549657.1"/>
    </source>
</evidence>
<proteinExistence type="predicted"/>
<dbReference type="EMBL" id="CAEZTB010000005">
    <property type="protein sequence ID" value="CAB4549657.1"/>
    <property type="molecule type" value="Genomic_DNA"/>
</dbReference>
<evidence type="ECO:0000256" key="2">
    <source>
        <dbReference type="SAM" id="Phobius"/>
    </source>
</evidence>
<accession>A0A6J6CEF0</accession>
<feature type="compositionally biased region" description="Basic and acidic residues" evidence="1">
    <location>
        <begin position="107"/>
        <end position="118"/>
    </location>
</feature>
<feature type="transmembrane region" description="Helical" evidence="2">
    <location>
        <begin position="36"/>
        <end position="53"/>
    </location>
</feature>
<keyword evidence="2" id="KW-0472">Membrane</keyword>
<sequence length="118" mass="12494">MGLSEREQQLLDELERGLMDGEKGIASKAKRVGNPAAKLIAGALVAVIGLGVLLTGVLIQFSIIGVVGFLIMLAGLVVATSNIQLPDMSAGFGQSSPKTSPKPGRNFFEDRWDKRQGE</sequence>
<dbReference type="InterPro" id="IPR021401">
    <property type="entry name" value="DUF3040"/>
</dbReference>
<protein>
    <submittedName>
        <fullName evidence="3">Unannotated protein</fullName>
    </submittedName>
</protein>
<dbReference type="Pfam" id="PF11239">
    <property type="entry name" value="DUF3040"/>
    <property type="match status" value="1"/>
</dbReference>
<gene>
    <name evidence="3" type="ORF">UFOPK1581_00074</name>
</gene>
<keyword evidence="2" id="KW-1133">Transmembrane helix</keyword>
<keyword evidence="2" id="KW-0812">Transmembrane</keyword>
<dbReference type="AlphaFoldDB" id="A0A6J6CEF0"/>
<name>A0A6J6CEF0_9ZZZZ</name>
<organism evidence="3">
    <name type="scientific">freshwater metagenome</name>
    <dbReference type="NCBI Taxonomy" id="449393"/>
    <lineage>
        <taxon>unclassified sequences</taxon>
        <taxon>metagenomes</taxon>
        <taxon>ecological metagenomes</taxon>
    </lineage>
</organism>
<evidence type="ECO:0000256" key="1">
    <source>
        <dbReference type="SAM" id="MobiDB-lite"/>
    </source>
</evidence>
<feature type="transmembrane region" description="Helical" evidence="2">
    <location>
        <begin position="59"/>
        <end position="79"/>
    </location>
</feature>
<reference evidence="3" key="1">
    <citation type="submission" date="2020-05" db="EMBL/GenBank/DDBJ databases">
        <authorList>
            <person name="Chiriac C."/>
            <person name="Salcher M."/>
            <person name="Ghai R."/>
            <person name="Kavagutti S V."/>
        </authorList>
    </citation>
    <scope>NUCLEOTIDE SEQUENCE</scope>
</reference>
<feature type="region of interest" description="Disordered" evidence="1">
    <location>
        <begin position="89"/>
        <end position="118"/>
    </location>
</feature>